<reference evidence="1 2" key="1">
    <citation type="submission" date="2021-06" db="EMBL/GenBank/DDBJ databases">
        <authorList>
            <person name="Palmer J.M."/>
        </authorList>
    </citation>
    <scope>NUCLEOTIDE SEQUENCE [LARGE SCALE GENOMIC DNA]</scope>
    <source>
        <strain evidence="1 2">GA_2019</strain>
        <tissue evidence="1">Muscle</tissue>
    </source>
</reference>
<evidence type="ECO:0000313" key="2">
    <source>
        <dbReference type="Proteomes" id="UP001476798"/>
    </source>
</evidence>
<protein>
    <submittedName>
        <fullName evidence="1">Uncharacterized protein</fullName>
    </submittedName>
</protein>
<dbReference type="Proteomes" id="UP001476798">
    <property type="component" value="Unassembled WGS sequence"/>
</dbReference>
<dbReference type="EMBL" id="JAHRIO010093163">
    <property type="protein sequence ID" value="MEQ2189528.1"/>
    <property type="molecule type" value="Genomic_DNA"/>
</dbReference>
<gene>
    <name evidence="1" type="ORF">GOODEAATRI_026193</name>
</gene>
<feature type="non-terminal residue" evidence="1">
    <location>
        <position position="1"/>
    </location>
</feature>
<sequence length="109" mass="11760">STCCALQVDCSISLLFKTTWCFAGLVEDGHELCPKCLSIGHLKEALTDRSVVSLWQEVDSLRAGVEQLKAPLGTQAPPSFRLTRKGGVLISRGQAPQYVGQLRFGKGLA</sequence>
<proteinExistence type="predicted"/>
<accession>A0ABV0Q159</accession>
<keyword evidence="2" id="KW-1185">Reference proteome</keyword>
<comment type="caution">
    <text evidence="1">The sequence shown here is derived from an EMBL/GenBank/DDBJ whole genome shotgun (WGS) entry which is preliminary data.</text>
</comment>
<evidence type="ECO:0000313" key="1">
    <source>
        <dbReference type="EMBL" id="MEQ2189528.1"/>
    </source>
</evidence>
<organism evidence="1 2">
    <name type="scientific">Goodea atripinnis</name>
    <dbReference type="NCBI Taxonomy" id="208336"/>
    <lineage>
        <taxon>Eukaryota</taxon>
        <taxon>Metazoa</taxon>
        <taxon>Chordata</taxon>
        <taxon>Craniata</taxon>
        <taxon>Vertebrata</taxon>
        <taxon>Euteleostomi</taxon>
        <taxon>Actinopterygii</taxon>
        <taxon>Neopterygii</taxon>
        <taxon>Teleostei</taxon>
        <taxon>Neoteleostei</taxon>
        <taxon>Acanthomorphata</taxon>
        <taxon>Ovalentaria</taxon>
        <taxon>Atherinomorphae</taxon>
        <taxon>Cyprinodontiformes</taxon>
        <taxon>Goodeidae</taxon>
        <taxon>Goodea</taxon>
    </lineage>
</organism>
<name>A0ABV0Q159_9TELE</name>